<keyword evidence="3 5" id="KW-0288">FMN</keyword>
<organism evidence="7 8">
    <name type="scientific">Streptococcus moroccensis</name>
    <dbReference type="NCBI Taxonomy" id="1451356"/>
    <lineage>
        <taxon>Bacteria</taxon>
        <taxon>Bacillati</taxon>
        <taxon>Bacillota</taxon>
        <taxon>Bacilli</taxon>
        <taxon>Lactobacillales</taxon>
        <taxon>Streptococcaceae</taxon>
        <taxon>Streptococcus</taxon>
    </lineage>
</organism>
<dbReference type="EMBL" id="JAUSTM010000006">
    <property type="protein sequence ID" value="MDQ0222222.1"/>
    <property type="molecule type" value="Genomic_DNA"/>
</dbReference>
<dbReference type="PANTHER" id="PTHR43425">
    <property type="entry name" value="OXYGEN-INSENSITIVE NADPH NITROREDUCTASE"/>
    <property type="match status" value="1"/>
</dbReference>
<protein>
    <submittedName>
        <fullName evidence="7">Nitroreductase</fullName>
    </submittedName>
</protein>
<dbReference type="InterPro" id="IPR000415">
    <property type="entry name" value="Nitroreductase-like"/>
</dbReference>
<dbReference type="Proteomes" id="UP001223079">
    <property type="component" value="Unassembled WGS sequence"/>
</dbReference>
<keyword evidence="4 5" id="KW-0560">Oxidoreductase</keyword>
<proteinExistence type="inferred from homology"/>
<evidence type="ECO:0000256" key="3">
    <source>
        <dbReference type="ARBA" id="ARBA00022643"/>
    </source>
</evidence>
<evidence type="ECO:0000256" key="5">
    <source>
        <dbReference type="PIRNR" id="PIRNR005426"/>
    </source>
</evidence>
<evidence type="ECO:0000313" key="7">
    <source>
        <dbReference type="EMBL" id="MDQ0222222.1"/>
    </source>
</evidence>
<dbReference type="InterPro" id="IPR016446">
    <property type="entry name" value="Flavin_OxRdtase_Frp"/>
</dbReference>
<name>A0ABT9YQF4_9STRE</name>
<reference evidence="7 8" key="1">
    <citation type="submission" date="2023-07" db="EMBL/GenBank/DDBJ databases">
        <title>Genomic Encyclopedia of Type Strains, Phase IV (KMG-IV): sequencing the most valuable type-strain genomes for metagenomic binning, comparative biology and taxonomic classification.</title>
        <authorList>
            <person name="Goeker M."/>
        </authorList>
    </citation>
    <scope>NUCLEOTIDE SEQUENCE [LARGE SCALE GENOMIC DNA]</scope>
    <source>
        <strain evidence="7 8">DSM 105143</strain>
    </source>
</reference>
<dbReference type="PIRSF" id="PIRSF005426">
    <property type="entry name" value="Frp"/>
    <property type="match status" value="1"/>
</dbReference>
<evidence type="ECO:0000256" key="1">
    <source>
        <dbReference type="ARBA" id="ARBA00008366"/>
    </source>
</evidence>
<dbReference type="RefSeq" id="WP_307121440.1">
    <property type="nucleotide sequence ID" value="NZ_JAUSTM010000006.1"/>
</dbReference>
<keyword evidence="2 5" id="KW-0285">Flavoprotein</keyword>
<dbReference type="InterPro" id="IPR029479">
    <property type="entry name" value="Nitroreductase"/>
</dbReference>
<dbReference type="PANTHER" id="PTHR43425:SF2">
    <property type="entry name" value="OXYGEN-INSENSITIVE NADPH NITROREDUCTASE"/>
    <property type="match status" value="1"/>
</dbReference>
<sequence>MTELTELMKKHVSVRSFTGEVIPEEDMTEILKAGQAASSWKNFQSYSIIKVRSQETKQAIYDLQQQPWILSCDTFLLMVGDLKRAELATKLHAEQFHADGAENLLISSVDTALVGQNILLAAESMGYGGVMIGLVRQSSKELSELLHLPDYTYPIFGIALGVPKRHNPAKPRLPLEAVVFEERYQEQDAQVIHDFDAVQTEYAGARQTELWSERIAQQFGAPESPVTAEHLKQQKLL</sequence>
<keyword evidence="8" id="KW-1185">Reference proteome</keyword>
<dbReference type="SUPFAM" id="SSF55469">
    <property type="entry name" value="FMN-dependent nitroreductase-like"/>
    <property type="match status" value="1"/>
</dbReference>
<evidence type="ECO:0000256" key="2">
    <source>
        <dbReference type="ARBA" id="ARBA00022630"/>
    </source>
</evidence>
<evidence type="ECO:0000256" key="4">
    <source>
        <dbReference type="ARBA" id="ARBA00023002"/>
    </source>
</evidence>
<accession>A0ABT9YQF4</accession>
<comment type="similarity">
    <text evidence="1 5">Belongs to the flavin oxidoreductase frp family.</text>
</comment>
<feature type="domain" description="Nitroreductase" evidence="6">
    <location>
        <begin position="9"/>
        <end position="161"/>
    </location>
</feature>
<comment type="caution">
    <text evidence="7">The sequence shown here is derived from an EMBL/GenBank/DDBJ whole genome shotgun (WGS) entry which is preliminary data.</text>
</comment>
<evidence type="ECO:0000259" key="6">
    <source>
        <dbReference type="Pfam" id="PF00881"/>
    </source>
</evidence>
<keyword evidence="5" id="KW-0521">NADP</keyword>
<gene>
    <name evidence="7" type="ORF">J2S23_000773</name>
</gene>
<evidence type="ECO:0000313" key="8">
    <source>
        <dbReference type="Proteomes" id="UP001223079"/>
    </source>
</evidence>
<dbReference type="Pfam" id="PF00881">
    <property type="entry name" value="Nitroreductase"/>
    <property type="match status" value="1"/>
</dbReference>
<dbReference type="Gene3D" id="3.40.109.10">
    <property type="entry name" value="NADH Oxidase"/>
    <property type="match status" value="1"/>
</dbReference>